<dbReference type="InterPro" id="IPR035909">
    <property type="entry name" value="CheB_C"/>
</dbReference>
<dbReference type="GO" id="GO:0006935">
    <property type="term" value="P:chemotaxis"/>
    <property type="evidence" value="ECO:0007669"/>
    <property type="project" value="UniProtKB-UniRule"/>
</dbReference>
<comment type="function">
    <text evidence="3">Involved in chemotaxis. Part of a chemotaxis signal transduction system that modulates chemotaxis in response to various stimuli. Catalyzes the demethylation of specific methylglutamate residues introduced into the chemoreceptors (methyl-accepting chemotaxis proteins or MCP) by CheR. Also mediates the irreversible deamidation of specific glutamine residues to glutamic acid.</text>
</comment>
<feature type="active site" evidence="3 4">
    <location>
        <position position="296"/>
    </location>
</feature>
<evidence type="ECO:0000259" key="7">
    <source>
        <dbReference type="PROSITE" id="PS50122"/>
    </source>
</evidence>
<keyword evidence="9" id="KW-1185">Reference proteome</keyword>
<dbReference type="NCBIfam" id="NF001965">
    <property type="entry name" value="PRK00742.1"/>
    <property type="match status" value="1"/>
</dbReference>
<evidence type="ECO:0000256" key="2">
    <source>
        <dbReference type="ARBA" id="ARBA00048267"/>
    </source>
</evidence>
<gene>
    <name evidence="8" type="primary">cheB2</name>
    <name evidence="3" type="synonym">cheB</name>
    <name evidence="8" type="ORF">SMGD1_0384</name>
</gene>
<keyword evidence="1 3" id="KW-0378">Hydrolase</keyword>
<comment type="similarity">
    <text evidence="3">Belongs to the CheB family.</text>
</comment>
<feature type="domain" description="Response regulatory" evidence="6">
    <location>
        <begin position="4"/>
        <end position="119"/>
    </location>
</feature>
<dbReference type="PROSITE" id="PS50110">
    <property type="entry name" value="RESPONSE_REGULATORY"/>
    <property type="match status" value="1"/>
</dbReference>
<dbReference type="InterPro" id="IPR011006">
    <property type="entry name" value="CheY-like_superfamily"/>
</dbReference>
<dbReference type="AlphaFoldDB" id="B6BNV7"/>
<reference evidence="8 9" key="1">
    <citation type="journal article" date="2012" name="Proc. Natl. Acad. Sci. U.S.A.">
        <title>Genome and physiology of a model Epsilonproteobacterium responsible for sulfide detoxification in marine oxygen depletion zones.</title>
        <authorList>
            <person name="Grote J."/>
            <person name="Schott T."/>
            <person name="Bruckner C.G."/>
            <person name="Glockner F.O."/>
            <person name="Jost G."/>
            <person name="Teeling H."/>
            <person name="Labrenz M."/>
            <person name="Jurgens K."/>
        </authorList>
    </citation>
    <scope>NUCLEOTIDE SEQUENCE [LARGE SCALE GENOMIC DNA]</scope>
    <source>
        <strain evidence="8 9">GD1</strain>
    </source>
</reference>
<dbReference type="EC" id="3.1.1.61" evidence="3"/>
<dbReference type="RefSeq" id="WP_008339967.1">
    <property type="nucleotide sequence ID" value="NZ_AFRZ01000001.1"/>
</dbReference>
<keyword evidence="3 4" id="KW-0145">Chemotaxis</keyword>
<evidence type="ECO:0000256" key="5">
    <source>
        <dbReference type="PROSITE-ProRule" id="PRU00169"/>
    </source>
</evidence>
<dbReference type="PROSITE" id="PS50122">
    <property type="entry name" value="CHEB"/>
    <property type="match status" value="1"/>
</dbReference>
<feature type="domain" description="CheB-type methylesterase" evidence="7">
    <location>
        <begin position="163"/>
        <end position="351"/>
    </location>
</feature>
<keyword evidence="3" id="KW-0963">Cytoplasm</keyword>
<comment type="domain">
    <text evidence="3">Contains a C-terminal catalytic domain, and an N-terminal region which modulates catalytic activity.</text>
</comment>
<dbReference type="GO" id="GO:0050568">
    <property type="term" value="F:protein-glutamine glutaminase activity"/>
    <property type="evidence" value="ECO:0007669"/>
    <property type="project" value="UniProtKB-UniRule"/>
</dbReference>
<dbReference type="PANTHER" id="PTHR42872">
    <property type="entry name" value="PROTEIN-GLUTAMATE METHYLESTERASE/PROTEIN-GLUTAMINE GLUTAMINASE"/>
    <property type="match status" value="1"/>
</dbReference>
<dbReference type="Gene3D" id="3.40.50.180">
    <property type="entry name" value="Methylesterase CheB, C-terminal domain"/>
    <property type="match status" value="1"/>
</dbReference>
<dbReference type="GO" id="GO:0000156">
    <property type="term" value="F:phosphorelay response regulator activity"/>
    <property type="evidence" value="ECO:0007669"/>
    <property type="project" value="InterPro"/>
</dbReference>
<evidence type="ECO:0000313" key="9">
    <source>
        <dbReference type="Proteomes" id="UP000006431"/>
    </source>
</evidence>
<name>B6BNV7_SULGG</name>
<evidence type="ECO:0000256" key="1">
    <source>
        <dbReference type="ARBA" id="ARBA00022801"/>
    </source>
</evidence>
<feature type="active site" evidence="3 4">
    <location>
        <position position="198"/>
    </location>
</feature>
<protein>
    <recommendedName>
        <fullName evidence="3">Protein-glutamate methylesterase/protein-glutamine glutaminase</fullName>
        <ecNumber evidence="3">3.1.1.61</ecNumber>
        <ecNumber evidence="3">3.5.1.44</ecNumber>
    </recommendedName>
</protein>
<evidence type="ECO:0000259" key="6">
    <source>
        <dbReference type="PROSITE" id="PS50110"/>
    </source>
</evidence>
<evidence type="ECO:0000256" key="3">
    <source>
        <dbReference type="HAMAP-Rule" id="MF_00099"/>
    </source>
</evidence>
<proteinExistence type="inferred from homology"/>
<dbReference type="PANTHER" id="PTHR42872:SF3">
    <property type="entry name" value="PROTEIN-GLUTAMATE METHYLESTERASE_PROTEIN-GLUTAMINE GLUTAMINASE 1"/>
    <property type="match status" value="1"/>
</dbReference>
<dbReference type="CDD" id="cd17541">
    <property type="entry name" value="REC_CheB-like"/>
    <property type="match status" value="1"/>
</dbReference>
<feature type="active site" evidence="3 4">
    <location>
        <position position="171"/>
    </location>
</feature>
<comment type="catalytic activity">
    <reaction evidence="2 3">
        <text>[protein]-L-glutamate 5-O-methyl ester + H2O = L-glutamyl-[protein] + methanol + H(+)</text>
        <dbReference type="Rhea" id="RHEA:23236"/>
        <dbReference type="Rhea" id="RHEA-COMP:10208"/>
        <dbReference type="Rhea" id="RHEA-COMP:10311"/>
        <dbReference type="ChEBI" id="CHEBI:15377"/>
        <dbReference type="ChEBI" id="CHEBI:15378"/>
        <dbReference type="ChEBI" id="CHEBI:17790"/>
        <dbReference type="ChEBI" id="CHEBI:29973"/>
        <dbReference type="ChEBI" id="CHEBI:82795"/>
        <dbReference type="EC" id="3.1.1.61"/>
    </reaction>
</comment>
<dbReference type="EMBL" id="AFRZ01000001">
    <property type="protein sequence ID" value="EHP28911.1"/>
    <property type="molecule type" value="Genomic_DNA"/>
</dbReference>
<evidence type="ECO:0000313" key="8">
    <source>
        <dbReference type="EMBL" id="EHP28911.1"/>
    </source>
</evidence>
<accession>B6BNV7</accession>
<dbReference type="SMART" id="SM00448">
    <property type="entry name" value="REC"/>
    <property type="match status" value="1"/>
</dbReference>
<dbReference type="Pfam" id="PF01339">
    <property type="entry name" value="CheB_methylest"/>
    <property type="match status" value="1"/>
</dbReference>
<comment type="catalytic activity">
    <reaction evidence="3">
        <text>L-glutaminyl-[protein] + H2O = L-glutamyl-[protein] + NH4(+)</text>
        <dbReference type="Rhea" id="RHEA:16441"/>
        <dbReference type="Rhea" id="RHEA-COMP:10207"/>
        <dbReference type="Rhea" id="RHEA-COMP:10208"/>
        <dbReference type="ChEBI" id="CHEBI:15377"/>
        <dbReference type="ChEBI" id="CHEBI:28938"/>
        <dbReference type="ChEBI" id="CHEBI:29973"/>
        <dbReference type="ChEBI" id="CHEBI:30011"/>
        <dbReference type="EC" id="3.5.1.44"/>
    </reaction>
</comment>
<dbReference type="EC" id="3.5.1.44" evidence="3"/>
<dbReference type="eggNOG" id="COG2201">
    <property type="taxonomic scope" value="Bacteria"/>
</dbReference>
<dbReference type="CDD" id="cd16432">
    <property type="entry name" value="CheB_Rec"/>
    <property type="match status" value="1"/>
</dbReference>
<dbReference type="InterPro" id="IPR008248">
    <property type="entry name" value="CheB-like"/>
</dbReference>
<dbReference type="STRING" id="929558.SMGD1_0384"/>
<dbReference type="PIRSF" id="PIRSF000876">
    <property type="entry name" value="RR_chemtxs_CheB"/>
    <property type="match status" value="1"/>
</dbReference>
<comment type="subcellular location">
    <subcellularLocation>
        <location evidence="3">Cytoplasm</location>
    </subcellularLocation>
</comment>
<dbReference type="OrthoDB" id="9793421at2"/>
<dbReference type="HAMAP" id="MF_00099">
    <property type="entry name" value="CheB_chemtxs"/>
    <property type="match status" value="1"/>
</dbReference>
<dbReference type="Gene3D" id="3.40.50.2300">
    <property type="match status" value="1"/>
</dbReference>
<dbReference type="SUPFAM" id="SSF52172">
    <property type="entry name" value="CheY-like"/>
    <property type="match status" value="1"/>
</dbReference>
<accession>H1FUE5</accession>
<comment type="PTM">
    <text evidence="3">Phosphorylated by CheA. Phosphorylation of the N-terminal regulatory domain activates the methylesterase activity.</text>
</comment>
<feature type="modified residue" description="4-aspartylphosphate" evidence="3 5">
    <location>
        <position position="53"/>
    </location>
</feature>
<comment type="caution">
    <text evidence="8">The sequence shown here is derived from an EMBL/GenBank/DDBJ whole genome shotgun (WGS) entry which is preliminary data.</text>
</comment>
<dbReference type="InterPro" id="IPR000673">
    <property type="entry name" value="Sig_transdc_resp-reg_Me-estase"/>
</dbReference>
<dbReference type="SUPFAM" id="SSF52738">
    <property type="entry name" value="Methylesterase CheB, C-terminal domain"/>
    <property type="match status" value="1"/>
</dbReference>
<sequence>MAKKVLIVDDSALVRKQLTEIISTLEYEIDIAKNGQEAVDKATKTQYDVITMDINMPVMDGLEAVRQIMKKQPSAILMVSSLTTENASITMDALDLGAIDYIPKPGTMNVGKIENREEILQKVKSLSRIPKRRLQRQLSRPAQRERKVVAKKLEQTTDSRDIQKVVLIGSSTGGPGLIEQICSSLPQNFKHPVCIVQHMPEQFTKTFAARLDRSCVLNVIESAHNMELLPGNVYVARGGVHMNFSKKTSGKVVIREDENKGNNFFQPSANDMMHSALSVFNGPDIIGVILTGIGDDGADAMVELKKAGAYTLGESEESATVYGMPKEAYERGGVSEQLDFPNILKKIVTLK</sequence>
<dbReference type="GO" id="GO:0008984">
    <property type="term" value="F:protein-glutamate methylesterase activity"/>
    <property type="evidence" value="ECO:0007669"/>
    <property type="project" value="UniProtKB-UniRule"/>
</dbReference>
<dbReference type="Pfam" id="PF00072">
    <property type="entry name" value="Response_reg"/>
    <property type="match status" value="1"/>
</dbReference>
<dbReference type="Proteomes" id="UP000006431">
    <property type="component" value="Unassembled WGS sequence"/>
</dbReference>
<evidence type="ECO:0000256" key="4">
    <source>
        <dbReference type="PROSITE-ProRule" id="PRU00050"/>
    </source>
</evidence>
<keyword evidence="3 5" id="KW-0597">Phosphoprotein</keyword>
<dbReference type="HOGENOM" id="CLU_000445_51_0_7"/>
<dbReference type="InterPro" id="IPR001789">
    <property type="entry name" value="Sig_transdc_resp-reg_receiver"/>
</dbReference>
<organism evidence="8 9">
    <name type="scientific">Sulfurimonas gotlandica (strain DSM 19862 / JCM 16533 / GD1)</name>
    <dbReference type="NCBI Taxonomy" id="929558"/>
    <lineage>
        <taxon>Bacteria</taxon>
        <taxon>Pseudomonadati</taxon>
        <taxon>Campylobacterota</taxon>
        <taxon>Epsilonproteobacteria</taxon>
        <taxon>Campylobacterales</taxon>
        <taxon>Sulfurimonadaceae</taxon>
        <taxon>Sulfurimonas</taxon>
    </lineage>
</organism>
<dbReference type="PATRIC" id="fig|929558.5.peg.382"/>
<dbReference type="GO" id="GO:0005737">
    <property type="term" value="C:cytoplasm"/>
    <property type="evidence" value="ECO:0007669"/>
    <property type="project" value="UniProtKB-SubCell"/>
</dbReference>